<sequence>MTSQRRAASRYRQLRLTCTQEVGGRVSYSISAKGLNENWNEHHVMVRDTVATDGYPLASTEDVVRLLLVVLREQLLPGSID</sequence>
<dbReference type="AlphaFoldDB" id="A0A0H5Q7P8"/>
<protein>
    <submittedName>
        <fullName evidence="1">Uncharacterized protein</fullName>
    </submittedName>
</protein>
<proteinExistence type="predicted"/>
<organism evidence="1">
    <name type="scientific">uncultured prokaryote</name>
    <dbReference type="NCBI Taxonomy" id="198431"/>
    <lineage>
        <taxon>unclassified sequences</taxon>
        <taxon>environmental samples</taxon>
    </lineage>
</organism>
<accession>A0A0H5Q7P8</accession>
<dbReference type="EMBL" id="LN854072">
    <property type="protein sequence ID" value="CRY97419.1"/>
    <property type="molecule type" value="Genomic_DNA"/>
</dbReference>
<name>A0A0H5Q7P8_9ZZZZ</name>
<reference evidence="1" key="2">
    <citation type="submission" date="2015-07" db="EMBL/GenBank/DDBJ databases">
        <title>Plasmids, circular viruses and viroids from rat gut.</title>
        <authorList>
            <person name="Jorgensen T.J."/>
            <person name="Hansen M.A."/>
            <person name="Xu Z."/>
            <person name="Tabak M.A."/>
            <person name="Sorensen S.J."/>
            <person name="Hansen L.H."/>
        </authorList>
    </citation>
    <scope>NUCLEOTIDE SEQUENCE</scope>
    <source>
        <strain evidence="1">RGFK1538</strain>
    </source>
</reference>
<reference evidence="1" key="1">
    <citation type="submission" date="2015-06" db="EMBL/GenBank/DDBJ databases">
        <authorList>
            <person name="Joergensen T."/>
        </authorList>
    </citation>
    <scope>NUCLEOTIDE SEQUENCE</scope>
    <source>
        <strain evidence="1">RGFK1538</strain>
    </source>
</reference>
<evidence type="ECO:0000313" key="1">
    <source>
        <dbReference type="EMBL" id="CRY97419.1"/>
    </source>
</evidence>